<sequence length="43" mass="4878">FFTLIAFYTHKGCKSNNFSFSLAAFLQPLRNTVRTLIGHSLSQ</sequence>
<comment type="caution">
    <text evidence="1">The sequence shown here is derived from an EMBL/GenBank/DDBJ whole genome shotgun (WGS) entry which is preliminary data.</text>
</comment>
<organism evidence="1 2">
    <name type="scientific">Staurois parvus</name>
    <dbReference type="NCBI Taxonomy" id="386267"/>
    <lineage>
        <taxon>Eukaryota</taxon>
        <taxon>Metazoa</taxon>
        <taxon>Chordata</taxon>
        <taxon>Craniata</taxon>
        <taxon>Vertebrata</taxon>
        <taxon>Euteleostomi</taxon>
        <taxon>Amphibia</taxon>
        <taxon>Batrachia</taxon>
        <taxon>Anura</taxon>
        <taxon>Neobatrachia</taxon>
        <taxon>Ranoidea</taxon>
        <taxon>Ranidae</taxon>
        <taxon>Staurois</taxon>
    </lineage>
</organism>
<gene>
    <name evidence="1" type="ORF">SPARVUS_LOCUS11996898</name>
</gene>
<proteinExistence type="predicted"/>
<protein>
    <submittedName>
        <fullName evidence="1">Uncharacterized protein</fullName>
    </submittedName>
</protein>
<feature type="non-terminal residue" evidence="1">
    <location>
        <position position="1"/>
    </location>
</feature>
<accession>A0ABN9FKE6</accession>
<evidence type="ECO:0000313" key="1">
    <source>
        <dbReference type="EMBL" id="CAI9596011.1"/>
    </source>
</evidence>
<evidence type="ECO:0000313" key="2">
    <source>
        <dbReference type="Proteomes" id="UP001162483"/>
    </source>
</evidence>
<keyword evidence="2" id="KW-1185">Reference proteome</keyword>
<dbReference type="Proteomes" id="UP001162483">
    <property type="component" value="Unassembled WGS sequence"/>
</dbReference>
<dbReference type="EMBL" id="CATNWA010016870">
    <property type="protein sequence ID" value="CAI9596011.1"/>
    <property type="molecule type" value="Genomic_DNA"/>
</dbReference>
<name>A0ABN9FKE6_9NEOB</name>
<reference evidence="1" key="1">
    <citation type="submission" date="2023-05" db="EMBL/GenBank/DDBJ databases">
        <authorList>
            <person name="Stuckert A."/>
        </authorList>
    </citation>
    <scope>NUCLEOTIDE SEQUENCE</scope>
</reference>